<dbReference type="RefSeq" id="WP_159757223.1">
    <property type="nucleotide sequence ID" value="NZ_WUQX01000001.1"/>
</dbReference>
<keyword evidence="4" id="KW-1185">Reference proteome</keyword>
<dbReference type="InterPro" id="IPR021144">
    <property type="entry name" value="UPF0597"/>
</dbReference>
<evidence type="ECO:0000256" key="1">
    <source>
        <dbReference type="HAMAP-Rule" id="MF_01845"/>
    </source>
</evidence>
<dbReference type="AlphaFoldDB" id="A0A7X3SLP0"/>
<dbReference type="PIRSF" id="PIRSF006054">
    <property type="entry name" value="UCP006054"/>
    <property type="match status" value="1"/>
</dbReference>
<protein>
    <recommendedName>
        <fullName evidence="1">UPF0597 protein GN277_26345</fullName>
    </recommendedName>
</protein>
<comment type="caution">
    <text evidence="3">The sequence shown here is derived from an EMBL/GenBank/DDBJ whole genome shotgun (WGS) entry which is preliminary data.</text>
</comment>
<dbReference type="PANTHER" id="PTHR30501">
    <property type="entry name" value="UPF0597 PROTEIN YHAM"/>
    <property type="match status" value="1"/>
</dbReference>
<dbReference type="Pfam" id="PF03313">
    <property type="entry name" value="SDH_alpha"/>
    <property type="match status" value="1"/>
</dbReference>
<accession>A0A7X3SLP0</accession>
<dbReference type="PANTHER" id="PTHR30501:SF2">
    <property type="entry name" value="UPF0597 PROTEIN YHAM"/>
    <property type="match status" value="1"/>
</dbReference>
<gene>
    <name evidence="3" type="ORF">GN277_26345</name>
</gene>
<dbReference type="GO" id="GO:0019450">
    <property type="term" value="P:L-cysteine catabolic process to pyruvate"/>
    <property type="evidence" value="ECO:0007669"/>
    <property type="project" value="TreeGrafter"/>
</dbReference>
<dbReference type="EMBL" id="WUQX01000001">
    <property type="protein sequence ID" value="MXP78732.1"/>
    <property type="molecule type" value="Genomic_DNA"/>
</dbReference>
<dbReference type="GO" id="GO:0080146">
    <property type="term" value="F:L-cysteine desulfhydrase activity"/>
    <property type="evidence" value="ECO:0007669"/>
    <property type="project" value="TreeGrafter"/>
</dbReference>
<dbReference type="HAMAP" id="MF_01845">
    <property type="entry name" value="UPF0597"/>
    <property type="match status" value="1"/>
</dbReference>
<evidence type="ECO:0000313" key="4">
    <source>
        <dbReference type="Proteomes" id="UP000460412"/>
    </source>
</evidence>
<organism evidence="3 4">
    <name type="scientific">Sporofaciens musculi</name>
    <dbReference type="NCBI Taxonomy" id="2681861"/>
    <lineage>
        <taxon>Bacteria</taxon>
        <taxon>Bacillati</taxon>
        <taxon>Bacillota</taxon>
        <taxon>Clostridia</taxon>
        <taxon>Lachnospirales</taxon>
        <taxon>Lachnospiraceae</taxon>
        <taxon>Sporofaciens</taxon>
    </lineage>
</organism>
<sequence>MKELTRLIKEDMKPALGVTEPGAIAFAVASAVSHVRGELRKVRVALNSGMYKNAYTCGIPNSTNFGNLYAAALGALAADAKKGLEALADITPEDDAKAAEMVKAGLVEAVLQQIGSEITIDATVETEQDCCAVHIRDSHTHIVSIEKNGEQIYVDREYLEETKAGVICNPLKRETREEKNTDEIPVVHRYSLKDILSYVREASMDEISFIRDAFSMNMELLKEGIGSERTTITKCLLRENGGSIISKDALKTAQLLCNGAIEARVLGLGRPAMSITGSGAHGIIATMPLLAQYKAEEDGSGELCLLRAAALSYLITMYIKEYSGRLSAFCGCGIAAGTGMACGLAFMKGGDDSVIDRVIRNMASGLTGMICDGGNHGCAMKGIVAVDAAFRAVDMALSGVCIESIHGINGRTPEDTMRNMGMIASPGMVGTEETIVEIMENKFR</sequence>
<dbReference type="InterPro" id="IPR005130">
    <property type="entry name" value="Ser_deHydtase-like_asu"/>
</dbReference>
<comment type="similarity">
    <text evidence="1">Belongs to the UPF0597 family.</text>
</comment>
<name>A0A7X3SLP0_9FIRM</name>
<evidence type="ECO:0000259" key="2">
    <source>
        <dbReference type="Pfam" id="PF03313"/>
    </source>
</evidence>
<evidence type="ECO:0000313" key="3">
    <source>
        <dbReference type="EMBL" id="MXP78732.1"/>
    </source>
</evidence>
<reference evidence="3 4" key="1">
    <citation type="submission" date="2019-12" db="EMBL/GenBank/DDBJ databases">
        <title>Sporaefaciens musculi gen. nov., sp. nov., a novel bacterium isolated from the caecum of an obese mouse.</title>
        <authorList>
            <person name="Rasmussen T.S."/>
            <person name="Streidl T."/>
            <person name="Hitch T.C.A."/>
            <person name="Wortmann E."/>
            <person name="Deptula P."/>
            <person name="Hansen M."/>
            <person name="Nielsen D.S."/>
            <person name="Clavel T."/>
            <person name="Vogensen F.K."/>
        </authorList>
    </citation>
    <scope>NUCLEOTIDE SEQUENCE [LARGE SCALE GENOMIC DNA]</scope>
    <source>
        <strain evidence="3 4">WCA-9-b2</strain>
    </source>
</reference>
<feature type="domain" description="Serine dehydratase-like alpha subunit" evidence="2">
    <location>
        <begin position="82"/>
        <end position="436"/>
    </location>
</feature>
<dbReference type="Proteomes" id="UP000460412">
    <property type="component" value="Unassembled WGS sequence"/>
</dbReference>
<proteinExistence type="inferred from homology"/>